<feature type="domain" description="Gamma-glutamylcyclotransferase AIG2-like" evidence="1">
    <location>
        <begin position="8"/>
        <end position="105"/>
    </location>
</feature>
<dbReference type="Proteomes" id="UP000030004">
    <property type="component" value="Unassembled WGS sequence"/>
</dbReference>
<dbReference type="InterPro" id="IPR009288">
    <property type="entry name" value="AIG2-like_dom"/>
</dbReference>
<accession>A0A0A0EJG5</accession>
<dbReference type="AlphaFoldDB" id="A0A0A0EJG5"/>
<dbReference type="Gene3D" id="3.10.490.10">
    <property type="entry name" value="Gamma-glutamyl cyclotransferase-like"/>
    <property type="match status" value="1"/>
</dbReference>
<proteinExistence type="predicted"/>
<protein>
    <recommendedName>
        <fullName evidence="1">Gamma-glutamylcyclotransferase AIG2-like domain-containing protein</fullName>
    </recommendedName>
</protein>
<organism evidence="2 3">
    <name type="scientific">Pseudooceanicola atlanticus</name>
    <dbReference type="NCBI Taxonomy" id="1461694"/>
    <lineage>
        <taxon>Bacteria</taxon>
        <taxon>Pseudomonadati</taxon>
        <taxon>Pseudomonadota</taxon>
        <taxon>Alphaproteobacteria</taxon>
        <taxon>Rhodobacterales</taxon>
        <taxon>Paracoccaceae</taxon>
        <taxon>Pseudooceanicola</taxon>
    </lineage>
</organism>
<dbReference type="EMBL" id="AQQX01000001">
    <property type="protein sequence ID" value="KGM50278.1"/>
    <property type="molecule type" value="Genomic_DNA"/>
</dbReference>
<dbReference type="SUPFAM" id="SSF110857">
    <property type="entry name" value="Gamma-glutamyl cyclotransferase-like"/>
    <property type="match status" value="1"/>
</dbReference>
<dbReference type="RefSeq" id="WP_043744292.1">
    <property type="nucleotide sequence ID" value="NZ_AQQX01000001.1"/>
</dbReference>
<evidence type="ECO:0000313" key="3">
    <source>
        <dbReference type="Proteomes" id="UP000030004"/>
    </source>
</evidence>
<dbReference type="InterPro" id="IPR036568">
    <property type="entry name" value="GGCT-like_sf"/>
</dbReference>
<dbReference type="eggNOG" id="COG3703">
    <property type="taxonomic scope" value="Bacteria"/>
</dbReference>
<keyword evidence="3" id="KW-1185">Reference proteome</keyword>
<comment type="caution">
    <text evidence="2">The sequence shown here is derived from an EMBL/GenBank/DDBJ whole genome shotgun (WGS) entry which is preliminary data.</text>
</comment>
<evidence type="ECO:0000313" key="2">
    <source>
        <dbReference type="EMBL" id="KGM50278.1"/>
    </source>
</evidence>
<dbReference type="STRING" id="1461694.ATO9_01920"/>
<sequence length="189" mass="21006">MSGDPFFFGYGSLVNTATHVYDRHHPARLSGWRRVWRHTPIRDMAFLTAEPMDGVEIDGLIAAVPGADWAALDERETGYDRVHVPQGITHQAEDAGHIAVYTIPADKHGPADGERPILLSYLDVVVQGYLQVFGEKGGEDFFATTAGWDTVILDDRAAPQYPRAQLLSQRETDFVNHHLSALNATLRKE</sequence>
<gene>
    <name evidence="2" type="ORF">ATO9_01920</name>
</gene>
<reference evidence="2 3" key="1">
    <citation type="journal article" date="2015" name="Antonie Van Leeuwenhoek">
        <title>Pseudooceanicola atlanticus gen. nov. sp. nov., isolated from surface seawater of the Atlantic Ocean and reclassification of Oceanicola batsensis, Oceanicola marinus, Oceanicola nitratireducens, Oceanicola nanhaiensis, Oceanicola antarcticus and Oceanicola flagellatus, as Pseudooceanicola batsensis comb. nov., Pseudooceanicola marinus comb. nov., Pseudooceanicola nitratireducens comb. nov., Pseudooceanicola nanhaiensis comb. nov., Pseudooceanicola antarcticus comb. nov., and Pseudooceanicola flagellatus comb. nov.</title>
        <authorList>
            <person name="Lai Q."/>
            <person name="Li G."/>
            <person name="Liu X."/>
            <person name="Du Y."/>
            <person name="Sun F."/>
            <person name="Shao Z."/>
        </authorList>
    </citation>
    <scope>NUCLEOTIDE SEQUENCE [LARGE SCALE GENOMIC DNA]</scope>
    <source>
        <strain evidence="2 3">22II-s11g</strain>
    </source>
</reference>
<dbReference type="OrthoDB" id="5567366at2"/>
<dbReference type="Pfam" id="PF06094">
    <property type="entry name" value="GGACT"/>
    <property type="match status" value="1"/>
</dbReference>
<dbReference type="InterPro" id="IPR013024">
    <property type="entry name" value="GGCT-like"/>
</dbReference>
<name>A0A0A0EJG5_9RHOB</name>
<evidence type="ECO:0000259" key="1">
    <source>
        <dbReference type="Pfam" id="PF06094"/>
    </source>
</evidence>
<dbReference type="CDD" id="cd06661">
    <property type="entry name" value="GGCT_like"/>
    <property type="match status" value="1"/>
</dbReference>